<name>A0A0N9IIP7_9PSEU</name>
<dbReference type="PRINTS" id="PR01782">
    <property type="entry name" value="MCEVIRFACTOR"/>
</dbReference>
<feature type="domain" description="Mce/MlaD" evidence="2">
    <location>
        <begin position="38"/>
        <end position="111"/>
    </location>
</feature>
<evidence type="ECO:0000256" key="1">
    <source>
        <dbReference type="SAM" id="Phobius"/>
    </source>
</evidence>
<evidence type="ECO:0000313" key="5">
    <source>
        <dbReference type="Proteomes" id="UP000063699"/>
    </source>
</evidence>
<dbReference type="InterPro" id="IPR052336">
    <property type="entry name" value="MlaD_Phospholipid_Transporter"/>
</dbReference>
<keyword evidence="1" id="KW-0472">Membrane</keyword>
<feature type="transmembrane region" description="Helical" evidence="1">
    <location>
        <begin position="12"/>
        <end position="30"/>
    </location>
</feature>
<evidence type="ECO:0000259" key="3">
    <source>
        <dbReference type="Pfam" id="PF11887"/>
    </source>
</evidence>
<proteinExistence type="predicted"/>
<dbReference type="KEGG" id="kphy:AOZ06_37900"/>
<protein>
    <submittedName>
        <fullName evidence="4">ABC transporter substrate-binding protein</fullName>
    </submittedName>
</protein>
<dbReference type="EMBL" id="CP012752">
    <property type="protein sequence ID" value="ALG15368.1"/>
    <property type="molecule type" value="Genomic_DNA"/>
</dbReference>
<reference evidence="4 5" key="1">
    <citation type="submission" date="2015-07" db="EMBL/GenBank/DDBJ databases">
        <title>Genome sequencing of Kibdelosporangium phytohabitans.</title>
        <authorList>
            <person name="Qin S."/>
            <person name="Xing K."/>
        </authorList>
    </citation>
    <scope>NUCLEOTIDE SEQUENCE [LARGE SCALE GENOMIC DNA]</scope>
    <source>
        <strain evidence="4 5">KLBMP1111</strain>
    </source>
</reference>
<dbReference type="InterPro" id="IPR024516">
    <property type="entry name" value="Mce_C"/>
</dbReference>
<dbReference type="Pfam" id="PF02470">
    <property type="entry name" value="MlaD"/>
    <property type="match status" value="1"/>
</dbReference>
<dbReference type="AlphaFoldDB" id="A0A0N9IIP7"/>
<dbReference type="NCBIfam" id="TIGR00996">
    <property type="entry name" value="Mtu_fam_mce"/>
    <property type="match status" value="1"/>
</dbReference>
<dbReference type="InterPro" id="IPR003399">
    <property type="entry name" value="Mce/MlaD"/>
</dbReference>
<feature type="domain" description="Mammalian cell entry C-terminal" evidence="3">
    <location>
        <begin position="115"/>
        <end position="301"/>
    </location>
</feature>
<organism evidence="4 5">
    <name type="scientific">Kibdelosporangium phytohabitans</name>
    <dbReference type="NCBI Taxonomy" id="860235"/>
    <lineage>
        <taxon>Bacteria</taxon>
        <taxon>Bacillati</taxon>
        <taxon>Actinomycetota</taxon>
        <taxon>Actinomycetes</taxon>
        <taxon>Pseudonocardiales</taxon>
        <taxon>Pseudonocardiaceae</taxon>
        <taxon>Kibdelosporangium</taxon>
    </lineage>
</organism>
<dbReference type="GO" id="GO:0005576">
    <property type="term" value="C:extracellular region"/>
    <property type="evidence" value="ECO:0007669"/>
    <property type="project" value="TreeGrafter"/>
</dbReference>
<keyword evidence="5" id="KW-1185">Reference proteome</keyword>
<dbReference type="Pfam" id="PF11887">
    <property type="entry name" value="Mce4_CUP1"/>
    <property type="match status" value="1"/>
</dbReference>
<dbReference type="PANTHER" id="PTHR33371:SF18">
    <property type="entry name" value="MCE-FAMILY PROTEIN MCE3C"/>
    <property type="match status" value="1"/>
</dbReference>
<accession>A0A0N9IIP7</accession>
<keyword evidence="1" id="KW-0812">Transmembrane</keyword>
<dbReference type="STRING" id="860235.AOZ06_37900"/>
<evidence type="ECO:0000259" key="2">
    <source>
        <dbReference type="Pfam" id="PF02470"/>
    </source>
</evidence>
<sequence length="327" mass="34815">MISLRNRNPVTVGLVGAAAMLLAGLLAFFWSDLPFVSGTEYTAEFGEAAGLKPNDEVRVAGVKVGEVTDVELDGDHVKVTFRAKGVWLGDQTVAAIRIKTLLGQKNLALDPLGTQPLDPGTAIPRARTVTPYDVNDAFGDLAKTVGTIDTAQLATSFRTLSETFSKTSPEQVRAAFDGLSRLSTTISSRDQELRKLLGNTSSLGRTVADRNAQFEALIKDGGVLLGEFAKRRDAIASLLAGTRELARQLGGVVADNQAQLGPALTQLERVTTVLQRNQDNLDRGLRLAGPFYRLIGNAVGNGRWIDTYVCGLMPGPNGCVPPKGAGR</sequence>
<evidence type="ECO:0000313" key="4">
    <source>
        <dbReference type="EMBL" id="ALG15368.1"/>
    </source>
</evidence>
<dbReference type="Proteomes" id="UP000063699">
    <property type="component" value="Chromosome"/>
</dbReference>
<gene>
    <name evidence="4" type="ORF">AOZ06_37900</name>
</gene>
<dbReference type="RefSeq" id="WP_054297222.1">
    <property type="nucleotide sequence ID" value="NZ_CP012752.1"/>
</dbReference>
<keyword evidence="1" id="KW-1133">Transmembrane helix</keyword>
<dbReference type="InterPro" id="IPR005693">
    <property type="entry name" value="Mce"/>
</dbReference>
<dbReference type="OrthoDB" id="5241191at2"/>
<dbReference type="PANTHER" id="PTHR33371">
    <property type="entry name" value="INTERMEMBRANE PHOSPHOLIPID TRANSPORT SYSTEM BINDING PROTEIN MLAD-RELATED"/>
    <property type="match status" value="1"/>
</dbReference>